<evidence type="ECO:0000256" key="1">
    <source>
        <dbReference type="ARBA" id="ARBA00022946"/>
    </source>
</evidence>
<dbReference type="EMBL" id="JAVIJP010000047">
    <property type="protein sequence ID" value="KAL3626248.1"/>
    <property type="molecule type" value="Genomic_DNA"/>
</dbReference>
<dbReference type="InterPro" id="IPR044656">
    <property type="entry name" value="HSP14.7/HSP23.5/HSP23.6-like"/>
</dbReference>
<dbReference type="Gene3D" id="2.60.40.790">
    <property type="match status" value="1"/>
</dbReference>
<proteinExistence type="inferred from homology"/>
<evidence type="ECO:0000259" key="5">
    <source>
        <dbReference type="PROSITE" id="PS01031"/>
    </source>
</evidence>
<dbReference type="InterPro" id="IPR002068">
    <property type="entry name" value="A-crystallin/Hsp20_dom"/>
</dbReference>
<keyword evidence="2" id="KW-0346">Stress response</keyword>
<dbReference type="AlphaFoldDB" id="A0ABD3C8U3"/>
<feature type="domain" description="SHSP" evidence="5">
    <location>
        <begin position="48"/>
        <end position="148"/>
    </location>
</feature>
<dbReference type="SUPFAM" id="SSF49764">
    <property type="entry name" value="HSP20-like chaperones"/>
    <property type="match status" value="1"/>
</dbReference>
<evidence type="ECO:0000313" key="7">
    <source>
        <dbReference type="Proteomes" id="UP001632038"/>
    </source>
</evidence>
<gene>
    <name evidence="6" type="ORF">CASFOL_029797</name>
</gene>
<comment type="similarity">
    <text evidence="3 4">Belongs to the small heat shock protein (HSP20) family.</text>
</comment>
<protein>
    <recommendedName>
        <fullName evidence="5">SHSP domain-containing protein</fullName>
    </recommendedName>
</protein>
<dbReference type="InterPro" id="IPR008978">
    <property type="entry name" value="HSP20-like_chaperone"/>
</dbReference>
<keyword evidence="1" id="KW-0809">Transit peptide</keyword>
<dbReference type="PANTHER" id="PTHR46991:SF11">
    <property type="entry name" value="SMALL HEAT SHOCK PROTEIN HSPF"/>
    <property type="match status" value="1"/>
</dbReference>
<dbReference type="Pfam" id="PF00011">
    <property type="entry name" value="HSP20"/>
    <property type="match status" value="1"/>
</dbReference>
<organism evidence="6 7">
    <name type="scientific">Castilleja foliolosa</name>
    <dbReference type="NCBI Taxonomy" id="1961234"/>
    <lineage>
        <taxon>Eukaryota</taxon>
        <taxon>Viridiplantae</taxon>
        <taxon>Streptophyta</taxon>
        <taxon>Embryophyta</taxon>
        <taxon>Tracheophyta</taxon>
        <taxon>Spermatophyta</taxon>
        <taxon>Magnoliopsida</taxon>
        <taxon>eudicotyledons</taxon>
        <taxon>Gunneridae</taxon>
        <taxon>Pentapetalae</taxon>
        <taxon>asterids</taxon>
        <taxon>lamiids</taxon>
        <taxon>Lamiales</taxon>
        <taxon>Orobanchaceae</taxon>
        <taxon>Pedicularideae</taxon>
        <taxon>Castillejinae</taxon>
        <taxon>Castilleja</taxon>
    </lineage>
</organism>
<evidence type="ECO:0000313" key="6">
    <source>
        <dbReference type="EMBL" id="KAL3626248.1"/>
    </source>
</evidence>
<sequence length="148" mass="16936">MAAHLSRLLVSSSLRPVALRAGSRCFSTDTAEQTFYQMFDVEREPRPTAEAPELPPFIHHEYKAQQQGDGFHIRLYMAGVRKESVKIWVQHDELIAEGKRDKEFEDEDDTGGLIKYRMLCPPVQAFDLDSIKADLMNGILKVFVPKRD</sequence>
<evidence type="ECO:0000256" key="3">
    <source>
        <dbReference type="PROSITE-ProRule" id="PRU00285"/>
    </source>
</evidence>
<reference evidence="7" key="1">
    <citation type="journal article" date="2024" name="IScience">
        <title>Strigolactones Initiate the Formation of Haustorium-like Structures in Castilleja.</title>
        <authorList>
            <person name="Buerger M."/>
            <person name="Peterson D."/>
            <person name="Chory J."/>
        </authorList>
    </citation>
    <scope>NUCLEOTIDE SEQUENCE [LARGE SCALE GENOMIC DNA]</scope>
</reference>
<dbReference type="CDD" id="cd00298">
    <property type="entry name" value="ACD_sHsps_p23-like"/>
    <property type="match status" value="1"/>
</dbReference>
<name>A0ABD3C8U3_9LAMI</name>
<accession>A0ABD3C8U3</accession>
<evidence type="ECO:0000256" key="2">
    <source>
        <dbReference type="ARBA" id="ARBA00023016"/>
    </source>
</evidence>
<dbReference type="Proteomes" id="UP001632038">
    <property type="component" value="Unassembled WGS sequence"/>
</dbReference>
<evidence type="ECO:0000256" key="4">
    <source>
        <dbReference type="RuleBase" id="RU003616"/>
    </source>
</evidence>
<keyword evidence="7" id="KW-1185">Reference proteome</keyword>
<dbReference type="PANTHER" id="PTHR46991">
    <property type="entry name" value="23.5 KDA HEAT SHOCK PROTEIN, MITOCHONDRIAL"/>
    <property type="match status" value="1"/>
</dbReference>
<dbReference type="PROSITE" id="PS01031">
    <property type="entry name" value="SHSP"/>
    <property type="match status" value="1"/>
</dbReference>
<comment type="caution">
    <text evidence="6">The sequence shown here is derived from an EMBL/GenBank/DDBJ whole genome shotgun (WGS) entry which is preliminary data.</text>
</comment>